<feature type="compositionally biased region" description="Basic residues" evidence="2">
    <location>
        <begin position="1223"/>
        <end position="1233"/>
    </location>
</feature>
<dbReference type="InterPro" id="IPR019734">
    <property type="entry name" value="TPR_rpt"/>
</dbReference>
<dbReference type="Proteomes" id="UP000283090">
    <property type="component" value="Unassembled WGS sequence"/>
</dbReference>
<dbReference type="SUPFAM" id="SSF52540">
    <property type="entry name" value="P-loop containing nucleoside triphosphate hydrolases"/>
    <property type="match status" value="1"/>
</dbReference>
<keyword evidence="1" id="KW-0175">Coiled coil</keyword>
<keyword evidence="5" id="KW-1185">Reference proteome</keyword>
<feature type="compositionally biased region" description="Basic and acidic residues" evidence="2">
    <location>
        <begin position="1234"/>
        <end position="1271"/>
    </location>
</feature>
<evidence type="ECO:0000256" key="1">
    <source>
        <dbReference type="SAM" id="Coils"/>
    </source>
</evidence>
<dbReference type="OrthoDB" id="626167at2759"/>
<name>A0A437AF62_ARTFL</name>
<dbReference type="GO" id="GO:0043531">
    <property type="term" value="F:ADP binding"/>
    <property type="evidence" value="ECO:0007669"/>
    <property type="project" value="InterPro"/>
</dbReference>
<evidence type="ECO:0000256" key="2">
    <source>
        <dbReference type="SAM" id="MobiDB-lite"/>
    </source>
</evidence>
<dbReference type="Gene3D" id="3.40.50.1580">
    <property type="entry name" value="Nucleoside phosphorylase domain"/>
    <property type="match status" value="1"/>
</dbReference>
<dbReference type="AlphaFoldDB" id="A0A437AF62"/>
<dbReference type="EMBL" id="SAEB01000001">
    <property type="protein sequence ID" value="RVD89457.1"/>
    <property type="molecule type" value="Genomic_DNA"/>
</dbReference>
<evidence type="ECO:0000313" key="5">
    <source>
        <dbReference type="Proteomes" id="UP000283090"/>
    </source>
</evidence>
<comment type="caution">
    <text evidence="4">The sequence shown here is derived from an EMBL/GenBank/DDBJ whole genome shotgun (WGS) entry which is preliminary data.</text>
</comment>
<sequence length="1271" mass="144295">MGEFAKLSRKEYTVGWLCALPKSELVAARAMLDVRHQPCDLSFDDENSYTCGSINGHNVVIACMPPGMPGTNSALKLIQPLSRSFPNMKMHLFVGIGGGIPRNPPPSDPDKDIHLGDVVVGWSKRAGVPAIVQYDYRRAEVGKEELLGSLDKPDRKLLNALGTLVANHSGGETKFAEHLKRSKLSHPGLENDRLYKSTYPHNGGATCSTCKPKRLINRPKRKTTDLVFHLGTILSGNTVIKDADLRDQLARRYHSAICVEMEAAGVMDEKRCLVIRGICDYADSHKNKSWQPYAAATAAAFARELLYTIEPRAPRKARTPTAGPRKLDEYHIPLRLPAQRNLNFKGREDVFKDILKTFRSNSSPVGSLVHHSGRQVVALCGLGGSGKTHVALEYAYRYTKDYSAIFWFHTTNMAELDKSARKAIESIVNCNTRDTVNGTEEHASTTYLRVAHSLGLDVSDITSDKTLMKAVDESSPIECLSYWLGRDSNDKWLLIMDNYDEPKACDLNLLLPKKDAGHVLITSRVPNSYCGCTEIKISDGIEEEEAVTLLSKISGINILPNERQCAADIVKSVGRLPLAIEHIGAYLREYPMPFDRYVESLDENLEEPLEKLNTVWEMSFRKLTANAKHMIQLLSLMGNEDIPYRLLEAGKEIVDWMKPRNAVNRAIGELLSLSLVSLRQDNSYYLHALVHRWVRDHTGNAIKENSLIVVNIVTSTFTFGEERTAFQSAYQYRILPHIECCSEIFFNYLAPGGGRLDGRSKLVAYDLARVYKNLGNVPKSSTICERSLEDIHNQASSLDLQIMDTLGVNLTLQFKYDDALKWCTRALDGTKAQGGEESPESLTIDSHIAAILKAKSEYPEAIRRYRRILEQQEKISGYLNPSTLETRQQLAEALTEHEEYTEALTLLEQLRDEKERKLGKDHPSTLETVDIIASVLEEQGEYAKALTYYEFAYEIQRKLLGESHYATIGNKSGMARVYQYLGRYDEALACYTELLERMENIFGLGEDHPWILLTIGGIADILMRQEKYCEAEEKYRKVHVGFRKLGNRRDDEFSAANNVARALRDQGRYKEALKWCEQAQQGLEKELDESNGFVLVTKICAASIYERQEDYERALEIYRQVLKGYEKRHGKTDHAEALNTEVSMAEIFIKQRRYRKALEVLDRVETKLANAIGKNHQHTLEAARLRNEALRRQEEEEARHNKKRRRREEDESKEKAHEDEKRKRSYKKEKRRRLNTDEGKGLDGSEEKRRPAANEKKKRVGANDKRTSRKN</sequence>
<dbReference type="InterPro" id="IPR053137">
    <property type="entry name" value="NLR-like"/>
</dbReference>
<accession>A0A437AF62</accession>
<dbReference type="GO" id="GO:0009116">
    <property type="term" value="P:nucleoside metabolic process"/>
    <property type="evidence" value="ECO:0007669"/>
    <property type="project" value="InterPro"/>
</dbReference>
<reference evidence="4 5" key="1">
    <citation type="submission" date="2019-01" db="EMBL/GenBank/DDBJ databases">
        <title>Intercellular communication is required for trap formation in the nematode-trapping fungus Duddingtonia flagrans.</title>
        <authorList>
            <person name="Youssar L."/>
            <person name="Wernet V."/>
            <person name="Hensel N."/>
            <person name="Hildebrandt H.-G."/>
            <person name="Fischer R."/>
        </authorList>
    </citation>
    <scope>NUCLEOTIDE SEQUENCE [LARGE SCALE GENOMIC DNA]</scope>
    <source>
        <strain evidence="4 5">CBS H-5679</strain>
    </source>
</reference>
<dbReference type="VEuPathDB" id="FungiDB:DFL_000464"/>
<dbReference type="STRING" id="97331.A0A437AF62"/>
<dbReference type="Gene3D" id="1.25.40.10">
    <property type="entry name" value="Tetratricopeptide repeat domain"/>
    <property type="match status" value="3"/>
</dbReference>
<dbReference type="InterPro" id="IPR011990">
    <property type="entry name" value="TPR-like_helical_dom_sf"/>
</dbReference>
<feature type="region of interest" description="Disordered" evidence="2">
    <location>
        <begin position="1191"/>
        <end position="1271"/>
    </location>
</feature>
<dbReference type="Pfam" id="PF13424">
    <property type="entry name" value="TPR_12"/>
    <property type="match status" value="3"/>
</dbReference>
<dbReference type="InterPro" id="IPR042197">
    <property type="entry name" value="Apaf_helical"/>
</dbReference>
<feature type="domain" description="DUF7779" evidence="3">
    <location>
        <begin position="619"/>
        <end position="701"/>
    </location>
</feature>
<dbReference type="PANTHER" id="PTHR46082:SF11">
    <property type="entry name" value="AAA+ ATPASE DOMAIN-CONTAINING PROTEIN-RELATED"/>
    <property type="match status" value="1"/>
</dbReference>
<dbReference type="InterPro" id="IPR056681">
    <property type="entry name" value="DUF7779"/>
</dbReference>
<dbReference type="RefSeq" id="XP_067495001.1">
    <property type="nucleotide sequence ID" value="XM_067633768.1"/>
</dbReference>
<dbReference type="InterPro" id="IPR035994">
    <property type="entry name" value="Nucleoside_phosphorylase_sf"/>
</dbReference>
<organism evidence="4 5">
    <name type="scientific">Arthrobotrys flagrans</name>
    <name type="common">Nematode-trapping fungus</name>
    <name type="synonym">Trichothecium flagrans</name>
    <dbReference type="NCBI Taxonomy" id="97331"/>
    <lineage>
        <taxon>Eukaryota</taxon>
        <taxon>Fungi</taxon>
        <taxon>Dikarya</taxon>
        <taxon>Ascomycota</taxon>
        <taxon>Pezizomycotina</taxon>
        <taxon>Orbiliomycetes</taxon>
        <taxon>Orbiliales</taxon>
        <taxon>Orbiliaceae</taxon>
        <taxon>Arthrobotrys</taxon>
    </lineage>
</organism>
<dbReference type="Gene3D" id="1.10.8.430">
    <property type="entry name" value="Helical domain of apoptotic protease-activating factors"/>
    <property type="match status" value="1"/>
</dbReference>
<gene>
    <name evidence="4" type="ORF">DFL_000464</name>
</gene>
<feature type="coiled-coil region" evidence="1">
    <location>
        <begin position="890"/>
        <end position="917"/>
    </location>
</feature>
<dbReference type="SMART" id="SM00028">
    <property type="entry name" value="TPR"/>
    <property type="match status" value="6"/>
</dbReference>
<dbReference type="Gene3D" id="3.40.50.300">
    <property type="entry name" value="P-loop containing nucleotide triphosphate hydrolases"/>
    <property type="match status" value="1"/>
</dbReference>
<dbReference type="GO" id="GO:0003824">
    <property type="term" value="F:catalytic activity"/>
    <property type="evidence" value="ECO:0007669"/>
    <property type="project" value="InterPro"/>
</dbReference>
<dbReference type="InterPro" id="IPR027417">
    <property type="entry name" value="P-loop_NTPase"/>
</dbReference>
<evidence type="ECO:0000259" key="3">
    <source>
        <dbReference type="Pfam" id="PF25000"/>
    </source>
</evidence>
<dbReference type="GeneID" id="93582775"/>
<dbReference type="SUPFAM" id="SSF53167">
    <property type="entry name" value="Purine and uridine phosphorylases"/>
    <property type="match status" value="1"/>
</dbReference>
<feature type="compositionally biased region" description="Basic and acidic residues" evidence="2">
    <location>
        <begin position="1207"/>
        <end position="1222"/>
    </location>
</feature>
<dbReference type="SUPFAM" id="SSF48452">
    <property type="entry name" value="TPR-like"/>
    <property type="match status" value="3"/>
</dbReference>
<dbReference type="PANTHER" id="PTHR46082">
    <property type="entry name" value="ATP/GTP-BINDING PROTEIN-RELATED"/>
    <property type="match status" value="1"/>
</dbReference>
<dbReference type="Pfam" id="PF25000">
    <property type="entry name" value="DUF7779"/>
    <property type="match status" value="1"/>
</dbReference>
<evidence type="ECO:0000313" key="4">
    <source>
        <dbReference type="EMBL" id="RVD89457.1"/>
    </source>
</evidence>
<protein>
    <recommendedName>
        <fullName evidence="3">DUF7779 domain-containing protein</fullName>
    </recommendedName>
</protein>
<proteinExistence type="predicted"/>